<reference evidence="2 3" key="1">
    <citation type="submission" date="2023-07" db="EMBL/GenBank/DDBJ databases">
        <title>Sorghum-associated microbial communities from plants grown in Nebraska, USA.</title>
        <authorList>
            <person name="Schachtman D."/>
        </authorList>
    </citation>
    <scope>NUCLEOTIDE SEQUENCE [LARGE SCALE GENOMIC DNA]</scope>
    <source>
        <strain evidence="2 3">BE198</strain>
    </source>
</reference>
<feature type="transmembrane region" description="Helical" evidence="1">
    <location>
        <begin position="289"/>
        <end position="308"/>
    </location>
</feature>
<feature type="transmembrane region" description="Helical" evidence="1">
    <location>
        <begin position="264"/>
        <end position="282"/>
    </location>
</feature>
<feature type="transmembrane region" description="Helical" evidence="1">
    <location>
        <begin position="236"/>
        <end position="258"/>
    </location>
</feature>
<feature type="transmembrane region" description="Helical" evidence="1">
    <location>
        <begin position="352"/>
        <end position="374"/>
    </location>
</feature>
<proteinExistence type="predicted"/>
<dbReference type="Proteomes" id="UP001251524">
    <property type="component" value="Unassembled WGS sequence"/>
</dbReference>
<evidence type="ECO:0000256" key="1">
    <source>
        <dbReference type="SAM" id="Phobius"/>
    </source>
</evidence>
<protein>
    <recommendedName>
        <fullName evidence="4">HupE/UreJ family protein</fullName>
    </recommendedName>
</protein>
<name>A0ABU1WA26_9GAMM</name>
<dbReference type="InterPro" id="IPR032809">
    <property type="entry name" value="Put_HupE_UreJ"/>
</dbReference>
<evidence type="ECO:0000313" key="3">
    <source>
        <dbReference type="Proteomes" id="UP001251524"/>
    </source>
</evidence>
<comment type="caution">
    <text evidence="2">The sequence shown here is derived from an EMBL/GenBank/DDBJ whole genome shotgun (WGS) entry which is preliminary data.</text>
</comment>
<feature type="transmembrane region" description="Helical" evidence="1">
    <location>
        <begin position="320"/>
        <end position="345"/>
    </location>
</feature>
<keyword evidence="3" id="KW-1185">Reference proteome</keyword>
<sequence length="379" mass="40977">MAADAGGRTLMLPRLLPRVSLGVLLLVAGSLHAHTLSVSHLDITRMPDGNAQVEVDLAIRDLALSLPLDADRDERVTWGELRAIERPLHRWIASGLSLSTDSGTCTLEPGGLATRHYDDGAYATMRMNARCPSASAVRVRYGLLFAVDPQHRALVTLRQGAVVSAATIRADAREIVLGDAPRRTFADFFREGFHHILIGYDHIAFLLSLLLPAALLRQRRQWLPAEDLRQVIGQALGIVTAFTLAHSITLSLAALGWVTPASRWVEPAIALSVLLAAINNVHPLVTRRAWTVGFGFGLIHGFGFAGALGELGLPSGTRLLALFGFNLGVELGQLALVCAVLPGLFLLRRQRWYVGAAMPLLSLGIGAVAASWVWQRTFI</sequence>
<keyword evidence="1" id="KW-0812">Transmembrane</keyword>
<evidence type="ECO:0008006" key="4">
    <source>
        <dbReference type="Google" id="ProtNLM"/>
    </source>
</evidence>
<evidence type="ECO:0000313" key="2">
    <source>
        <dbReference type="EMBL" id="MDR7134486.1"/>
    </source>
</evidence>
<feature type="transmembrane region" description="Helical" evidence="1">
    <location>
        <begin position="197"/>
        <end position="216"/>
    </location>
</feature>
<organism evidence="2 3">
    <name type="scientific">Lysobacter niastensis</name>
    <dbReference type="NCBI Taxonomy" id="380629"/>
    <lineage>
        <taxon>Bacteria</taxon>
        <taxon>Pseudomonadati</taxon>
        <taxon>Pseudomonadota</taxon>
        <taxon>Gammaproteobacteria</taxon>
        <taxon>Lysobacterales</taxon>
        <taxon>Lysobacteraceae</taxon>
        <taxon>Lysobacter</taxon>
    </lineage>
</organism>
<keyword evidence="1" id="KW-0472">Membrane</keyword>
<keyword evidence="1" id="KW-1133">Transmembrane helix</keyword>
<dbReference type="EMBL" id="JAVDVY010000001">
    <property type="protein sequence ID" value="MDR7134486.1"/>
    <property type="molecule type" value="Genomic_DNA"/>
</dbReference>
<accession>A0ABU1WA26</accession>
<dbReference type="Pfam" id="PF13795">
    <property type="entry name" value="HupE_UreJ_2"/>
    <property type="match status" value="1"/>
</dbReference>
<dbReference type="RefSeq" id="WP_310060747.1">
    <property type="nucleotide sequence ID" value="NZ_JAVDVY010000001.1"/>
</dbReference>
<gene>
    <name evidence="2" type="ORF">J2X06_001670</name>
</gene>